<organism evidence="3 4">
    <name type="scientific">Cronartium quercuum f. sp. fusiforme G11</name>
    <dbReference type="NCBI Taxonomy" id="708437"/>
    <lineage>
        <taxon>Eukaryota</taxon>
        <taxon>Fungi</taxon>
        <taxon>Dikarya</taxon>
        <taxon>Basidiomycota</taxon>
        <taxon>Pucciniomycotina</taxon>
        <taxon>Pucciniomycetes</taxon>
        <taxon>Pucciniales</taxon>
        <taxon>Coleosporiaceae</taxon>
        <taxon>Cronartium</taxon>
    </lineage>
</organism>
<protein>
    <submittedName>
        <fullName evidence="3">Uncharacterized protein</fullName>
    </submittedName>
</protein>
<dbReference type="EMBL" id="MU167351">
    <property type="protein sequence ID" value="KAG0142349.1"/>
    <property type="molecule type" value="Genomic_DNA"/>
</dbReference>
<name>A0A9P6N9Z8_9BASI</name>
<gene>
    <name evidence="3" type="ORF">CROQUDRAFT_97642</name>
</gene>
<feature type="coiled-coil region" evidence="1">
    <location>
        <begin position="155"/>
        <end position="197"/>
    </location>
</feature>
<evidence type="ECO:0000256" key="2">
    <source>
        <dbReference type="SAM" id="SignalP"/>
    </source>
</evidence>
<keyword evidence="4" id="KW-1185">Reference proteome</keyword>
<feature type="signal peptide" evidence="2">
    <location>
        <begin position="1"/>
        <end position="16"/>
    </location>
</feature>
<dbReference type="Proteomes" id="UP000886653">
    <property type="component" value="Unassembled WGS sequence"/>
</dbReference>
<accession>A0A9P6N9Z8</accession>
<evidence type="ECO:0000313" key="4">
    <source>
        <dbReference type="Proteomes" id="UP000886653"/>
    </source>
</evidence>
<keyword evidence="1" id="KW-0175">Coiled coil</keyword>
<dbReference type="AlphaFoldDB" id="A0A9P6N9Z8"/>
<feature type="chain" id="PRO_5040210266" evidence="2">
    <location>
        <begin position="17"/>
        <end position="557"/>
    </location>
</feature>
<keyword evidence="2" id="KW-0732">Signal</keyword>
<evidence type="ECO:0000256" key="1">
    <source>
        <dbReference type="SAM" id="Coils"/>
    </source>
</evidence>
<comment type="caution">
    <text evidence="3">The sequence shown here is derived from an EMBL/GenBank/DDBJ whole genome shotgun (WGS) entry which is preliminary data.</text>
</comment>
<evidence type="ECO:0000313" key="3">
    <source>
        <dbReference type="EMBL" id="KAG0142349.1"/>
    </source>
</evidence>
<sequence>MSIPLMLLLFSRLVIDCIIPPPNEVSGNSFELEDSITKVHPGITEKKKLERASSTSNHSKNLLTPSDLVSRTNIQDNVRQKSTLQETPKATEKQVITTESIKTEDVMKGNRKVNKSMMDFKFINKWKNWFHKLLRSIVNFIHKINGRNSSDKFFIKRQLEDVESMEKGFEKLLQQYKESSIDERIKIKEEMTNLKRRLMTEIQIFQNSQHYRKVDEIIIPEKIKLLQKILTEENDLKECFIEKQLKEIKMMKSKFNQLQLKHARSYSTNDKLLLMRSITEYEKKLKDIQLVHKSDPKFEKWEIMSGRNQLLHELIKEQQRLIRVEEIDSIFNNLLNHQILLNSIEAKLEKDVFPPHVDTDQELLLKTKIQFDKLKIPKFSNDDELLQNENIIRSKFQIEEIQKIKQKVNQKFNMLMLKMKIQPHHDQLIQKEVDEKIVKFEVELNKLISNIRIELAGGLNDIKFPTTTTETTPPSYPIVFKLLPTTQGRKLLEYHEVLEKLYDKVDMMELGPYHDSIQLSRLKTAREKLLEKVWNEQSYIDELLKDLWYTQHFFFSN</sequence>
<reference evidence="3" key="1">
    <citation type="submission" date="2013-11" db="EMBL/GenBank/DDBJ databases">
        <title>Genome sequence of the fusiform rust pathogen reveals effectors for host alternation and coevolution with pine.</title>
        <authorList>
            <consortium name="DOE Joint Genome Institute"/>
            <person name="Smith K."/>
            <person name="Pendleton A."/>
            <person name="Kubisiak T."/>
            <person name="Anderson C."/>
            <person name="Salamov A."/>
            <person name="Aerts A."/>
            <person name="Riley R."/>
            <person name="Clum A."/>
            <person name="Lindquist E."/>
            <person name="Ence D."/>
            <person name="Campbell M."/>
            <person name="Kronenberg Z."/>
            <person name="Feau N."/>
            <person name="Dhillon B."/>
            <person name="Hamelin R."/>
            <person name="Burleigh J."/>
            <person name="Smith J."/>
            <person name="Yandell M."/>
            <person name="Nelson C."/>
            <person name="Grigoriev I."/>
            <person name="Davis J."/>
        </authorList>
    </citation>
    <scope>NUCLEOTIDE SEQUENCE</scope>
    <source>
        <strain evidence="3">G11</strain>
    </source>
</reference>
<proteinExistence type="predicted"/>